<keyword evidence="2" id="KW-1185">Reference proteome</keyword>
<organism evidence="2 3">
    <name type="scientific">Heterorhabditis bacteriophora</name>
    <name type="common">Entomopathogenic nematode worm</name>
    <dbReference type="NCBI Taxonomy" id="37862"/>
    <lineage>
        <taxon>Eukaryota</taxon>
        <taxon>Metazoa</taxon>
        <taxon>Ecdysozoa</taxon>
        <taxon>Nematoda</taxon>
        <taxon>Chromadorea</taxon>
        <taxon>Rhabditida</taxon>
        <taxon>Rhabditina</taxon>
        <taxon>Rhabditomorpha</taxon>
        <taxon>Strongyloidea</taxon>
        <taxon>Heterorhabditidae</taxon>
        <taxon>Heterorhabditis</taxon>
    </lineage>
</organism>
<proteinExistence type="predicted"/>
<evidence type="ECO:0000313" key="2">
    <source>
        <dbReference type="Proteomes" id="UP000095283"/>
    </source>
</evidence>
<dbReference type="WBParaSite" id="Hba_01729">
    <property type="protein sequence ID" value="Hba_01729"/>
    <property type="gene ID" value="Hba_01729"/>
</dbReference>
<feature type="chain" id="PRO_5009310560" evidence="1">
    <location>
        <begin position="23"/>
        <end position="206"/>
    </location>
</feature>
<evidence type="ECO:0000313" key="3">
    <source>
        <dbReference type="WBParaSite" id="Hba_01729"/>
    </source>
</evidence>
<evidence type="ECO:0000256" key="1">
    <source>
        <dbReference type="SAM" id="SignalP"/>
    </source>
</evidence>
<feature type="signal peptide" evidence="1">
    <location>
        <begin position="1"/>
        <end position="22"/>
    </location>
</feature>
<name>A0A1I7WAL7_HETBA</name>
<dbReference type="Proteomes" id="UP000095283">
    <property type="component" value="Unplaced"/>
</dbReference>
<dbReference type="AlphaFoldDB" id="A0A1I7WAL7"/>
<accession>A0A1I7WAL7</accession>
<keyword evidence="1" id="KW-0732">Signal</keyword>
<protein>
    <submittedName>
        <fullName evidence="3">Uncharacterized protein</fullName>
    </submittedName>
</protein>
<sequence length="206" mass="24111">MQLLLKITTMIIYLILLPFVVCKNTEIDFKYLLYEKDIDSNKSIVQRTNFSKSIMVSATISFNEKTSTHFVEDGVGMSSILVFKWLKFCRISPYFILPKKLEYFTKEAYGFKTPSKLGPYMESRVSSESEFTFSDSLKKRIVEMYKKCCSEFRGTIQTVVAVKKNMYNYATAKFEFGTIKYYAVYYYDIKKPFSVTRVVKIRDKLG</sequence>
<reference evidence="3" key="1">
    <citation type="submission" date="2016-11" db="UniProtKB">
        <authorList>
            <consortium name="WormBaseParasite"/>
        </authorList>
    </citation>
    <scope>IDENTIFICATION</scope>
</reference>